<dbReference type="AlphaFoldDB" id="A0A316TZ88"/>
<accession>A0A316TZ88</accession>
<dbReference type="EMBL" id="QGGB01000001">
    <property type="protein sequence ID" value="PWN08244.1"/>
    <property type="molecule type" value="Genomic_DNA"/>
</dbReference>
<evidence type="ECO:0008006" key="3">
    <source>
        <dbReference type="Google" id="ProtNLM"/>
    </source>
</evidence>
<comment type="caution">
    <text evidence="1">The sequence shown here is derived from an EMBL/GenBank/DDBJ whole genome shotgun (WGS) entry which is preliminary data.</text>
</comment>
<dbReference type="InterPro" id="IPR011042">
    <property type="entry name" value="6-blade_b-propeller_TolB-like"/>
</dbReference>
<dbReference type="SUPFAM" id="SSF101898">
    <property type="entry name" value="NHL repeat"/>
    <property type="match status" value="1"/>
</dbReference>
<organism evidence="1 2">
    <name type="scientific">Rhodohalobacter mucosus</name>
    <dbReference type="NCBI Taxonomy" id="2079485"/>
    <lineage>
        <taxon>Bacteria</taxon>
        <taxon>Pseudomonadati</taxon>
        <taxon>Balneolota</taxon>
        <taxon>Balneolia</taxon>
        <taxon>Balneolales</taxon>
        <taxon>Balneolaceae</taxon>
        <taxon>Rhodohalobacter</taxon>
    </lineage>
</organism>
<dbReference type="Proteomes" id="UP000245533">
    <property type="component" value="Unassembled WGS sequence"/>
</dbReference>
<reference evidence="1 2" key="1">
    <citation type="submission" date="2018-05" db="EMBL/GenBank/DDBJ databases">
        <title>Rhodohalobacter halophilus gen. nov., sp. nov., a moderately halophilic member of the family Balneolaceae.</title>
        <authorList>
            <person name="Liu Z.-W."/>
        </authorList>
    </citation>
    <scope>NUCLEOTIDE SEQUENCE [LARGE SCALE GENOMIC DNA]</scope>
    <source>
        <strain evidence="1 2">8A47</strain>
    </source>
</reference>
<evidence type="ECO:0000313" key="2">
    <source>
        <dbReference type="Proteomes" id="UP000245533"/>
    </source>
</evidence>
<dbReference type="Pfam" id="PF17170">
    <property type="entry name" value="DUF5128"/>
    <property type="match status" value="1"/>
</dbReference>
<dbReference type="Gene3D" id="2.120.10.30">
    <property type="entry name" value="TolB, C-terminal domain"/>
    <property type="match status" value="1"/>
</dbReference>
<gene>
    <name evidence="1" type="ORF">DDZ15_01015</name>
</gene>
<name>A0A316TZ88_9BACT</name>
<evidence type="ECO:0000313" key="1">
    <source>
        <dbReference type="EMBL" id="PWN08244.1"/>
    </source>
</evidence>
<keyword evidence="2" id="KW-1185">Reference proteome</keyword>
<proteinExistence type="predicted"/>
<sequence>MKLMPKTGIQVSKKLPDTVVQVVEKETFQMQTPVQALNWILISNSKNTTRFYHLVVQFMLQYIYNNHSVILIGIMFFIFSCTNDNHNAQNDLILPGHIQELQNLKIISTEHQVPDTVELFREVNFESSEDVFLDGYINRIAIDDNERVYVGVSRMGQASVYVFRENGKFITKIGRYGRGPGEFENIRSMDIVNNKLFLFCSSLQKVSIYSIEDFSHIRDVVIRNVIENQSDSLINRLRVDRLFVTDDETVIVRLKTLAIYSGADERTMLYRKLKNDGYLESENLLKKERFKLYFPVNEGTDVPFTMPFTRSSLVTMTKGGHFFTNQTEEFLVKEYDGEGNYQRAFYYPMLNAPLNMRDFDLRKERQRAIDQYEMPESWPVVHTLEMDNKGRMWIASISENDSTYLWHLVNQQGEMLARFQLPGNRSSRNVMSEPLIRVHNNYFYTREVNQQDGIDRIVKHKIEFIER</sequence>
<protein>
    <recommendedName>
        <fullName evidence="3">6-bladed beta-propeller protein</fullName>
    </recommendedName>
</protein>